<dbReference type="PROSITE" id="PS01282">
    <property type="entry name" value="BIR_REPEAT_1"/>
    <property type="match status" value="1"/>
</dbReference>
<dbReference type="GO" id="GO:0005737">
    <property type="term" value="C:cytoplasm"/>
    <property type="evidence" value="ECO:0007669"/>
    <property type="project" value="TreeGrafter"/>
</dbReference>
<reference evidence="6 7" key="1">
    <citation type="submission" date="2020-04" db="EMBL/GenBank/DDBJ databases">
        <authorList>
            <person name="Alioto T."/>
            <person name="Alioto T."/>
            <person name="Gomez Garrido J."/>
        </authorList>
    </citation>
    <scope>NUCLEOTIDE SEQUENCE [LARGE SCALE GENOMIC DNA]</scope>
</reference>
<dbReference type="GO" id="GO:0005634">
    <property type="term" value="C:nucleus"/>
    <property type="evidence" value="ECO:0007669"/>
    <property type="project" value="TreeGrafter"/>
</dbReference>
<dbReference type="SUPFAM" id="SSF57924">
    <property type="entry name" value="Inhibitor of apoptosis (IAP) repeat"/>
    <property type="match status" value="3"/>
</dbReference>
<dbReference type="PROSITE" id="PS50143">
    <property type="entry name" value="BIR_REPEAT_2"/>
    <property type="match status" value="3"/>
</dbReference>
<sequence>MDPSKLDFNIELHRYISFPADFDERHPVNRRALTFSGFYFDSEKDLPRCHYCNHEASNFKSNPLEINLMHERDSPDCPLLDEEDESVNNFPIASVINYNFEAYRLFTFLEKKFPSSSVSPYELAADGFYFLGVDIDRCRCHFCNLEVMQWEDDDSARTEHERWNPLCPFIKGCAYNIPIGNEIYENRRPHRFETENATLAKYGALKVKRNKATEKSDLKVSARTLGVVTPNSPSNPEMVNIQKRQESFKEWSDQNKPSIVELSAAGFYYTGKEDECLCFYCGLGLRAWEPQNRPLEEHEKISPKCAYVKLCKQPVEQSEQEVGMDFDKRCKHSGCLREVETACLPCGHMVFCEQCVQEHDQCPKCNRSLDFFLKIFVS</sequence>
<proteinExistence type="inferred from homology"/>
<keyword evidence="3" id="KW-0862">Zinc</keyword>
<evidence type="ECO:0000256" key="2">
    <source>
        <dbReference type="ARBA" id="ARBA00022771"/>
    </source>
</evidence>
<dbReference type="Gene3D" id="1.10.1170.10">
    <property type="entry name" value="Inhibitor Of Apoptosis Protein (2mihbC-IAP-1), Chain A"/>
    <property type="match status" value="3"/>
</dbReference>
<protein>
    <recommendedName>
        <fullName evidence="5">RING-type domain-containing protein</fullName>
    </recommendedName>
</protein>
<comment type="caution">
    <text evidence="6">The sequence shown here is derived from an EMBL/GenBank/DDBJ whole genome shotgun (WGS) entry which is preliminary data.</text>
</comment>
<evidence type="ECO:0000259" key="5">
    <source>
        <dbReference type="PROSITE" id="PS50089"/>
    </source>
</evidence>
<dbReference type="GO" id="GO:0008270">
    <property type="term" value="F:zinc ion binding"/>
    <property type="evidence" value="ECO:0007669"/>
    <property type="project" value="UniProtKB-KW"/>
</dbReference>
<dbReference type="InterPro" id="IPR001370">
    <property type="entry name" value="BIR_rpt"/>
</dbReference>
<dbReference type="Pfam" id="PF00653">
    <property type="entry name" value="BIR"/>
    <property type="match status" value="3"/>
</dbReference>
<keyword evidence="2 4" id="KW-0479">Metal-binding</keyword>
<dbReference type="Gene3D" id="3.30.40.10">
    <property type="entry name" value="Zinc/RING finger domain, C3HC4 (zinc finger)"/>
    <property type="match status" value="1"/>
</dbReference>
<keyword evidence="2 4" id="KW-0863">Zinc-finger</keyword>
<evidence type="ECO:0000256" key="1">
    <source>
        <dbReference type="ARBA" id="ARBA00006672"/>
    </source>
</evidence>
<evidence type="ECO:0000256" key="4">
    <source>
        <dbReference type="PROSITE-ProRule" id="PRU00175"/>
    </source>
</evidence>
<evidence type="ECO:0000313" key="6">
    <source>
        <dbReference type="EMBL" id="CAB3381792.1"/>
    </source>
</evidence>
<dbReference type="PANTHER" id="PTHR10044:SF139">
    <property type="entry name" value="DEATH-ASSOCIATED INHIBITOR OF APOPTOSIS 2"/>
    <property type="match status" value="1"/>
</dbReference>
<accession>A0A8S1DL95</accession>
<dbReference type="CDD" id="cd00022">
    <property type="entry name" value="BIR"/>
    <property type="match status" value="2"/>
</dbReference>
<dbReference type="AlphaFoldDB" id="A0A8S1DL95"/>
<organism evidence="6 7">
    <name type="scientific">Cloeon dipterum</name>
    <dbReference type="NCBI Taxonomy" id="197152"/>
    <lineage>
        <taxon>Eukaryota</taxon>
        <taxon>Metazoa</taxon>
        <taxon>Ecdysozoa</taxon>
        <taxon>Arthropoda</taxon>
        <taxon>Hexapoda</taxon>
        <taxon>Insecta</taxon>
        <taxon>Pterygota</taxon>
        <taxon>Palaeoptera</taxon>
        <taxon>Ephemeroptera</taxon>
        <taxon>Pisciforma</taxon>
        <taxon>Baetidae</taxon>
        <taxon>Cloeon</taxon>
    </lineage>
</organism>
<feature type="domain" description="RING-type" evidence="5">
    <location>
        <begin position="335"/>
        <end position="366"/>
    </location>
</feature>
<evidence type="ECO:0000256" key="3">
    <source>
        <dbReference type="ARBA" id="ARBA00022833"/>
    </source>
</evidence>
<keyword evidence="7" id="KW-1185">Reference proteome</keyword>
<dbReference type="InterPro" id="IPR001841">
    <property type="entry name" value="Znf_RING"/>
</dbReference>
<dbReference type="PROSITE" id="PS50089">
    <property type="entry name" value="ZF_RING_2"/>
    <property type="match status" value="1"/>
</dbReference>
<dbReference type="SMART" id="SM00238">
    <property type="entry name" value="BIR"/>
    <property type="match status" value="2"/>
</dbReference>
<comment type="similarity">
    <text evidence="1">Belongs to the IAP family.</text>
</comment>
<gene>
    <name evidence="6" type="ORF">CLODIP_2_CD01193</name>
</gene>
<dbReference type="EMBL" id="CADEPI010000247">
    <property type="protein sequence ID" value="CAB3381792.1"/>
    <property type="molecule type" value="Genomic_DNA"/>
</dbReference>
<dbReference type="PANTHER" id="PTHR10044">
    <property type="entry name" value="INHIBITOR OF APOPTOSIS"/>
    <property type="match status" value="1"/>
</dbReference>
<dbReference type="Proteomes" id="UP000494165">
    <property type="component" value="Unassembled WGS sequence"/>
</dbReference>
<dbReference type="GO" id="GO:0051726">
    <property type="term" value="P:regulation of cell cycle"/>
    <property type="evidence" value="ECO:0007669"/>
    <property type="project" value="TreeGrafter"/>
</dbReference>
<evidence type="ECO:0000313" key="7">
    <source>
        <dbReference type="Proteomes" id="UP000494165"/>
    </source>
</evidence>
<name>A0A8S1DL95_9INSE</name>
<dbReference type="InterPro" id="IPR050784">
    <property type="entry name" value="IAP"/>
</dbReference>
<dbReference type="OrthoDB" id="5855668at2759"/>
<dbReference type="InterPro" id="IPR013083">
    <property type="entry name" value="Znf_RING/FYVE/PHD"/>
</dbReference>